<sequence length="91" mass="11003">MENKHEFIRQARDSLHGLVSFSEFVFHSENVCDDVWYQDIWFELEILNALALAEWEEDGKPGDWDLKWKQKYQKEASEVMEYLIVKIESKY</sequence>
<accession>A0A5U2FAQ0</accession>
<name>A0A5U2FAQ0_SALER</name>
<organism evidence="1">
    <name type="scientific">Salmonella enterica</name>
    <name type="common">Salmonella choleraesuis</name>
    <dbReference type="NCBI Taxonomy" id="28901"/>
    <lineage>
        <taxon>Bacteria</taxon>
        <taxon>Pseudomonadati</taxon>
        <taxon>Pseudomonadota</taxon>
        <taxon>Gammaproteobacteria</taxon>
        <taxon>Enterobacterales</taxon>
        <taxon>Enterobacteriaceae</taxon>
        <taxon>Salmonella</taxon>
    </lineage>
</organism>
<protein>
    <submittedName>
        <fullName evidence="1">Uncharacterized protein</fullName>
    </submittedName>
</protein>
<evidence type="ECO:0000313" key="1">
    <source>
        <dbReference type="EMBL" id="EBP0013995.1"/>
    </source>
</evidence>
<reference evidence="1" key="1">
    <citation type="submission" date="2018-07" db="EMBL/GenBank/DDBJ databases">
        <authorList>
            <consortium name="GenomeTrakr network: Whole genome sequencing for foodborne pathogen traceback"/>
        </authorList>
    </citation>
    <scope>NUCLEOTIDE SEQUENCE</scope>
    <source>
        <strain evidence="1">CFSAN018538</strain>
    </source>
</reference>
<comment type="caution">
    <text evidence="1">The sequence shown here is derived from an EMBL/GenBank/DDBJ whole genome shotgun (WGS) entry which is preliminary data.</text>
</comment>
<gene>
    <name evidence="1" type="ORF">HX37_25455</name>
</gene>
<dbReference type="AlphaFoldDB" id="A0A5U2FAQ0"/>
<proteinExistence type="predicted"/>
<dbReference type="EMBL" id="AAGKHU010000198">
    <property type="protein sequence ID" value="EBP0013995.1"/>
    <property type="molecule type" value="Genomic_DNA"/>
</dbReference>